<proteinExistence type="inferred from homology"/>
<keyword evidence="2" id="KW-0328">Glycosyltransferase</keyword>
<evidence type="ECO:0000256" key="2">
    <source>
        <dbReference type="ARBA" id="ARBA00022676"/>
    </source>
</evidence>
<dbReference type="PROSITE" id="PS52018">
    <property type="entry name" value="DART"/>
    <property type="match status" value="1"/>
</dbReference>
<dbReference type="GO" id="GO:0016779">
    <property type="term" value="F:nucleotidyltransferase activity"/>
    <property type="evidence" value="ECO:0007669"/>
    <property type="project" value="UniProtKB-KW"/>
</dbReference>
<comment type="caution">
    <text evidence="8">The sequence shown here is derived from an EMBL/GenBank/DDBJ whole genome shotgun (WGS) entry which is preliminary data.</text>
</comment>
<keyword evidence="3" id="KW-0808">Transferase</keyword>
<dbReference type="EMBL" id="AFQD01000424">
    <property type="protein sequence ID" value="EGQ78745.1"/>
    <property type="molecule type" value="Genomic_DNA"/>
</dbReference>
<dbReference type="Proteomes" id="UP000005392">
    <property type="component" value="Unassembled WGS sequence"/>
</dbReference>
<dbReference type="AlphaFoldDB" id="F9EQL9"/>
<sequence length="96" mass="11361">MFIIHHLTHKNNTDNILENGLMGRNKLQELGYEFTDTAENDIILKRNELNNYIPFHFSFIQERYGIPYNYSVCKKEIAENMMFLVATIKANESKFL</sequence>
<keyword evidence="9" id="KW-1185">Reference proteome</keyword>
<feature type="domain" description="DarT" evidence="7">
    <location>
        <begin position="2"/>
        <end position="96"/>
    </location>
</feature>
<evidence type="ECO:0000256" key="3">
    <source>
        <dbReference type="ARBA" id="ARBA00022679"/>
    </source>
</evidence>
<keyword evidence="4" id="KW-0548">Nucleotidyltransferase</keyword>
<accession>F9EQL9</accession>
<feature type="non-terminal residue" evidence="8">
    <location>
        <position position="96"/>
    </location>
</feature>
<evidence type="ECO:0000256" key="5">
    <source>
        <dbReference type="ARBA" id="ARBA00023125"/>
    </source>
</evidence>
<dbReference type="GO" id="GO:0016757">
    <property type="term" value="F:glycosyltransferase activity"/>
    <property type="evidence" value="ECO:0007669"/>
    <property type="project" value="UniProtKB-KW"/>
</dbReference>
<dbReference type="GO" id="GO:0003677">
    <property type="term" value="F:DNA binding"/>
    <property type="evidence" value="ECO:0007669"/>
    <property type="project" value="UniProtKB-UniRule"/>
</dbReference>
<comment type="caution">
    <text evidence="6">Lacks conserved residue(s) required for the propagation of feature annotation.</text>
</comment>
<evidence type="ECO:0000256" key="6">
    <source>
        <dbReference type="PROSITE-ProRule" id="PRU01362"/>
    </source>
</evidence>
<dbReference type="InterPro" id="IPR029494">
    <property type="entry name" value="DarT"/>
</dbReference>
<evidence type="ECO:0000313" key="8">
    <source>
        <dbReference type="EMBL" id="EGQ78745.1"/>
    </source>
</evidence>
<gene>
    <name evidence="8" type="ORF">HMPREF9094_2224</name>
</gene>
<keyword evidence="5 6" id="KW-0238">DNA-binding</keyword>
<protein>
    <recommendedName>
        <fullName evidence="7">DarT domain-containing protein</fullName>
    </recommendedName>
</protein>
<dbReference type="HOGENOM" id="CLU_2364509_0_0_0"/>
<evidence type="ECO:0000256" key="1">
    <source>
        <dbReference type="ARBA" id="ARBA00022649"/>
    </source>
</evidence>
<comment type="similarity">
    <text evidence="6">Belongs to the DarT ADP-ribosyltransferase family.</text>
</comment>
<name>F9EQL9_9FUSO</name>
<dbReference type="Pfam" id="PF14487">
    <property type="entry name" value="DarT"/>
    <property type="match status" value="1"/>
</dbReference>
<evidence type="ECO:0000256" key="4">
    <source>
        <dbReference type="ARBA" id="ARBA00022695"/>
    </source>
</evidence>
<reference evidence="8 9" key="1">
    <citation type="submission" date="2011-05" db="EMBL/GenBank/DDBJ databases">
        <authorList>
            <person name="Muzny D."/>
            <person name="Qin X."/>
            <person name="Deng J."/>
            <person name="Jiang H."/>
            <person name="Liu Y."/>
            <person name="Qu J."/>
            <person name="Song X.-Z."/>
            <person name="Zhang L."/>
            <person name="Thornton R."/>
            <person name="Coyle M."/>
            <person name="Francisco L."/>
            <person name="Jackson L."/>
            <person name="Javaid M."/>
            <person name="Korchina V."/>
            <person name="Kovar C."/>
            <person name="Mata R."/>
            <person name="Mathew T."/>
            <person name="Ngo R."/>
            <person name="Nguyen L."/>
            <person name="Nguyen N."/>
            <person name="Okwuonu G."/>
            <person name="Ongeri F."/>
            <person name="Pham C."/>
            <person name="Simmons D."/>
            <person name="Wilczek-Boney K."/>
            <person name="Hale W."/>
            <person name="Jakkamsetti A."/>
            <person name="Pham P."/>
            <person name="Ruth R."/>
            <person name="San Lucas F."/>
            <person name="Warren J."/>
            <person name="Zhang J."/>
            <person name="Zhao Z."/>
            <person name="Zhou C."/>
            <person name="Zhu D."/>
            <person name="Lee S."/>
            <person name="Bess C."/>
            <person name="Blankenburg K."/>
            <person name="Forbes L."/>
            <person name="Fu Q."/>
            <person name="Gubbala S."/>
            <person name="Hirani K."/>
            <person name="Jayaseelan J.C."/>
            <person name="Lara F."/>
            <person name="Munidasa M."/>
            <person name="Palculict T."/>
            <person name="Patil S."/>
            <person name="Pu L.-L."/>
            <person name="Saada N."/>
            <person name="Tang L."/>
            <person name="Weissenberger G."/>
            <person name="Zhu Y."/>
            <person name="Hemphill L."/>
            <person name="Shang Y."/>
            <person name="Youmans B."/>
            <person name="Ayvaz T."/>
            <person name="Ross M."/>
            <person name="Santibanez J."/>
            <person name="Aqrawi P."/>
            <person name="Gross S."/>
            <person name="Joshi V."/>
            <person name="Fowler G."/>
            <person name="Nazareth L."/>
            <person name="Reid J."/>
            <person name="Worley K."/>
            <person name="Petrosino J."/>
            <person name="Highlander S."/>
            <person name="Gibbs R."/>
        </authorList>
    </citation>
    <scope>NUCLEOTIDE SEQUENCE [LARGE SCALE GENOMIC DNA]</scope>
    <source>
        <strain evidence="8 9">ATCC 51191</strain>
    </source>
</reference>
<organism evidence="8 9">
    <name type="scientific">Fusobacterium animalis ATCC 51191</name>
    <dbReference type="NCBI Taxonomy" id="997347"/>
    <lineage>
        <taxon>Bacteria</taxon>
        <taxon>Fusobacteriati</taxon>
        <taxon>Fusobacteriota</taxon>
        <taxon>Fusobacteriia</taxon>
        <taxon>Fusobacteriales</taxon>
        <taxon>Fusobacteriaceae</taxon>
        <taxon>Fusobacterium</taxon>
    </lineage>
</organism>
<evidence type="ECO:0000313" key="9">
    <source>
        <dbReference type="Proteomes" id="UP000005392"/>
    </source>
</evidence>
<keyword evidence="1 6" id="KW-1277">Toxin-antitoxin system</keyword>
<evidence type="ECO:0000259" key="7">
    <source>
        <dbReference type="PROSITE" id="PS52018"/>
    </source>
</evidence>